<dbReference type="AlphaFoldDB" id="A0A0M9BKV2"/>
<proteinExistence type="predicted"/>
<dbReference type="SUPFAM" id="SSF48208">
    <property type="entry name" value="Six-hairpin glycosidases"/>
    <property type="match status" value="1"/>
</dbReference>
<dbReference type="Gene3D" id="1.50.10.10">
    <property type="match status" value="1"/>
</dbReference>
<name>A0A0M9BKV2_9BACL</name>
<sequence length="107" mass="12066">MPFFLTFVVSNHVSLTRKTMRIMLKAYNDFCEPHFRQAAEKGWQGLISRLVEETEEGVKLNAICHGAGLSPDRDGLYSYDVSEQIVSDSFMGVTPLLLAALEMERLP</sequence>
<dbReference type="PATRIC" id="fig|1705561.3.peg.4292"/>
<dbReference type="InterPro" id="IPR012341">
    <property type="entry name" value="6hp_glycosidase-like_sf"/>
</dbReference>
<dbReference type="Pfam" id="PF07470">
    <property type="entry name" value="Glyco_hydro_88"/>
    <property type="match status" value="1"/>
</dbReference>
<gene>
    <name evidence="2" type="ORF">AMS66_20590</name>
</gene>
<evidence type="ECO:0000313" key="3">
    <source>
        <dbReference type="Proteomes" id="UP000037688"/>
    </source>
</evidence>
<dbReference type="InterPro" id="IPR010905">
    <property type="entry name" value="Glyco_hydro_88"/>
</dbReference>
<accession>A0A0M9BKV2</accession>
<keyword evidence="3" id="KW-1185">Reference proteome</keyword>
<dbReference type="GO" id="GO:0005975">
    <property type="term" value="P:carbohydrate metabolic process"/>
    <property type="evidence" value="ECO:0007669"/>
    <property type="project" value="InterPro"/>
</dbReference>
<protein>
    <submittedName>
        <fullName evidence="2">Uncharacterized protein</fullName>
    </submittedName>
</protein>
<dbReference type="EMBL" id="LITU01000070">
    <property type="protein sequence ID" value="KOY14390.1"/>
    <property type="molecule type" value="Genomic_DNA"/>
</dbReference>
<evidence type="ECO:0000313" key="2">
    <source>
        <dbReference type="EMBL" id="KOY14390.1"/>
    </source>
</evidence>
<keyword evidence="1" id="KW-0378">Hydrolase</keyword>
<reference evidence="2 3" key="1">
    <citation type="submission" date="2015-08" db="EMBL/GenBank/DDBJ databases">
        <title>Draft genome sequence of cellulolytic and xylanolytic Paenibacillus sp. A59, isolated from a decaying forest soil from Patagonia, Argentina.</title>
        <authorList>
            <person name="Ghio S."/>
            <person name="Caceres A.M."/>
            <person name="Talia P."/>
            <person name="Grasso D."/>
            <person name="Campos E."/>
        </authorList>
    </citation>
    <scope>NUCLEOTIDE SEQUENCE [LARGE SCALE GENOMIC DNA]</scope>
    <source>
        <strain evidence="2 3">A59</strain>
    </source>
</reference>
<comment type="caution">
    <text evidence="2">The sequence shown here is derived from an EMBL/GenBank/DDBJ whole genome shotgun (WGS) entry which is preliminary data.</text>
</comment>
<evidence type="ECO:0000256" key="1">
    <source>
        <dbReference type="ARBA" id="ARBA00022801"/>
    </source>
</evidence>
<dbReference type="GO" id="GO:0016787">
    <property type="term" value="F:hydrolase activity"/>
    <property type="evidence" value="ECO:0007669"/>
    <property type="project" value="UniProtKB-KW"/>
</dbReference>
<dbReference type="InterPro" id="IPR008928">
    <property type="entry name" value="6-hairpin_glycosidase_sf"/>
</dbReference>
<dbReference type="Proteomes" id="UP000037688">
    <property type="component" value="Unassembled WGS sequence"/>
</dbReference>
<organism evidence="2 3">
    <name type="scientific">Paenibacillus xylanivorans</name>
    <dbReference type="NCBI Taxonomy" id="1705561"/>
    <lineage>
        <taxon>Bacteria</taxon>
        <taxon>Bacillati</taxon>
        <taxon>Bacillota</taxon>
        <taxon>Bacilli</taxon>
        <taxon>Bacillales</taxon>
        <taxon>Paenibacillaceae</taxon>
        <taxon>Paenibacillus</taxon>
    </lineage>
</organism>